<dbReference type="EMBL" id="QUAK01000092">
    <property type="protein sequence ID" value="RFU85458.1"/>
    <property type="molecule type" value="Genomic_DNA"/>
</dbReference>
<dbReference type="PANTHER" id="PTHR43798:SF33">
    <property type="entry name" value="HYDROLASE, PUTATIVE (AFU_ORTHOLOGUE AFUA_2G14860)-RELATED"/>
    <property type="match status" value="1"/>
</dbReference>
<proteinExistence type="predicted"/>
<dbReference type="GO" id="GO:0016787">
    <property type="term" value="F:hydrolase activity"/>
    <property type="evidence" value="ECO:0007669"/>
    <property type="project" value="UniProtKB-KW"/>
</dbReference>
<organism evidence="2 3">
    <name type="scientific">Streptomyces triticagri</name>
    <dbReference type="NCBI Taxonomy" id="2293568"/>
    <lineage>
        <taxon>Bacteria</taxon>
        <taxon>Bacillati</taxon>
        <taxon>Actinomycetota</taxon>
        <taxon>Actinomycetes</taxon>
        <taxon>Kitasatosporales</taxon>
        <taxon>Streptomycetaceae</taxon>
        <taxon>Streptomyces</taxon>
    </lineage>
</organism>
<dbReference type="Proteomes" id="UP000263094">
    <property type="component" value="Unassembled WGS sequence"/>
</dbReference>
<evidence type="ECO:0000259" key="1">
    <source>
        <dbReference type="Pfam" id="PF12697"/>
    </source>
</evidence>
<keyword evidence="2" id="KW-0378">Hydrolase</keyword>
<accession>A0A372M3E5</accession>
<dbReference type="AlphaFoldDB" id="A0A372M3E5"/>
<dbReference type="RefSeq" id="WP_128556930.1">
    <property type="nucleotide sequence ID" value="NZ_QUAK01000092.1"/>
</dbReference>
<dbReference type="GO" id="GO:0016020">
    <property type="term" value="C:membrane"/>
    <property type="evidence" value="ECO:0007669"/>
    <property type="project" value="TreeGrafter"/>
</dbReference>
<dbReference type="SUPFAM" id="SSF53474">
    <property type="entry name" value="alpha/beta-Hydrolases"/>
    <property type="match status" value="1"/>
</dbReference>
<dbReference type="InterPro" id="IPR000073">
    <property type="entry name" value="AB_hydrolase_1"/>
</dbReference>
<evidence type="ECO:0000313" key="3">
    <source>
        <dbReference type="Proteomes" id="UP000263094"/>
    </source>
</evidence>
<reference evidence="2 3" key="1">
    <citation type="submission" date="2018-08" db="EMBL/GenBank/DDBJ databases">
        <title>Isolation, diversity and antifungal activity of Actinobacteria from wheat.</title>
        <authorList>
            <person name="Han C."/>
        </authorList>
    </citation>
    <scope>NUCLEOTIDE SEQUENCE [LARGE SCALE GENOMIC DNA]</scope>
    <source>
        <strain evidence="2 3">NEAU-YY421</strain>
    </source>
</reference>
<comment type="caution">
    <text evidence="2">The sequence shown here is derived from an EMBL/GenBank/DDBJ whole genome shotgun (WGS) entry which is preliminary data.</text>
</comment>
<dbReference type="InterPro" id="IPR029058">
    <property type="entry name" value="AB_hydrolase_fold"/>
</dbReference>
<gene>
    <name evidence="2" type="ORF">DY218_17205</name>
</gene>
<evidence type="ECO:0000313" key="2">
    <source>
        <dbReference type="EMBL" id="RFU85458.1"/>
    </source>
</evidence>
<dbReference type="PANTHER" id="PTHR43798">
    <property type="entry name" value="MONOACYLGLYCEROL LIPASE"/>
    <property type="match status" value="1"/>
</dbReference>
<keyword evidence="3" id="KW-1185">Reference proteome</keyword>
<sequence length="287" mass="30183">MSAFVRIGGVPHHVVVQGHGPVCLLSGGLGQSWFDWDAVTRLLAPHRTVVRFDRPGLGLSAHARVAPSLLGEADRIARVLDACGAAGPVTVVGHSLAGLHCEAFARLSPERTAALVLVDSSVEEGARQRPAPALRTGVTRACGTLLVAAGLPAALGPALRRAAVRLSRTGGGDPAPRDLVRRVYGTGRTTRAILAEYAGYRDVAAQLVGVRRQFPLPDGLPVTVLAAGAGRRWLERQIWLARTLDARLRIASRSGHLVMLDRPQDVARAVLDSGAAGSAHREPPCDA</sequence>
<dbReference type="OrthoDB" id="7185741at2"/>
<protein>
    <submittedName>
        <fullName evidence="2">Alpha/beta hydrolase</fullName>
    </submittedName>
</protein>
<name>A0A372M3E5_9ACTN</name>
<dbReference type="Gene3D" id="3.40.50.1820">
    <property type="entry name" value="alpha/beta hydrolase"/>
    <property type="match status" value="1"/>
</dbReference>
<feature type="domain" description="AB hydrolase-1" evidence="1">
    <location>
        <begin position="28"/>
        <end position="269"/>
    </location>
</feature>
<dbReference type="Pfam" id="PF12697">
    <property type="entry name" value="Abhydrolase_6"/>
    <property type="match status" value="1"/>
</dbReference>
<dbReference type="InterPro" id="IPR050266">
    <property type="entry name" value="AB_hydrolase_sf"/>
</dbReference>